<feature type="domain" description="GFO/IDH/MocA-like oxidoreductase" evidence="5">
    <location>
        <begin position="133"/>
        <end position="248"/>
    </location>
</feature>
<dbReference type="Gene3D" id="3.40.50.720">
    <property type="entry name" value="NAD(P)-binding Rossmann-like Domain"/>
    <property type="match status" value="1"/>
</dbReference>
<dbReference type="InterPro" id="IPR050984">
    <property type="entry name" value="Gfo/Idh/MocA_domain"/>
</dbReference>
<dbReference type="Pfam" id="PF01408">
    <property type="entry name" value="GFO_IDH_MocA"/>
    <property type="match status" value="1"/>
</dbReference>
<evidence type="ECO:0000256" key="2">
    <source>
        <dbReference type="ARBA" id="ARBA00023002"/>
    </source>
</evidence>
<comment type="similarity">
    <text evidence="1">Belongs to the Gfo/Idh/MocA family.</text>
</comment>
<dbReference type="SUPFAM" id="SSF51735">
    <property type="entry name" value="NAD(P)-binding Rossmann-fold domains"/>
    <property type="match status" value="1"/>
</dbReference>
<dbReference type="InterPro" id="IPR055170">
    <property type="entry name" value="GFO_IDH_MocA-like_dom"/>
</dbReference>
<evidence type="ECO:0000259" key="5">
    <source>
        <dbReference type="Pfam" id="PF22725"/>
    </source>
</evidence>
<evidence type="ECO:0000313" key="6">
    <source>
        <dbReference type="EMBL" id="GAA4754363.1"/>
    </source>
</evidence>
<evidence type="ECO:0000313" key="7">
    <source>
        <dbReference type="Proteomes" id="UP001500121"/>
    </source>
</evidence>
<dbReference type="InterPro" id="IPR036291">
    <property type="entry name" value="NAD(P)-bd_dom_sf"/>
</dbReference>
<dbReference type="EMBL" id="BAABLP010000006">
    <property type="protein sequence ID" value="GAA4754363.1"/>
    <property type="molecule type" value="Genomic_DNA"/>
</dbReference>
<dbReference type="Pfam" id="PF22725">
    <property type="entry name" value="GFO_IDH_MocA_C3"/>
    <property type="match status" value="1"/>
</dbReference>
<dbReference type="RefSeq" id="WP_345482051.1">
    <property type="nucleotide sequence ID" value="NZ_BAABLP010000006.1"/>
</dbReference>
<evidence type="ECO:0000256" key="3">
    <source>
        <dbReference type="ARBA" id="ARBA00023027"/>
    </source>
</evidence>
<organism evidence="6 7">
    <name type="scientific">Amnibacterium soli</name>
    <dbReference type="NCBI Taxonomy" id="1282736"/>
    <lineage>
        <taxon>Bacteria</taxon>
        <taxon>Bacillati</taxon>
        <taxon>Actinomycetota</taxon>
        <taxon>Actinomycetes</taxon>
        <taxon>Micrococcales</taxon>
        <taxon>Microbacteriaceae</taxon>
        <taxon>Amnibacterium</taxon>
    </lineage>
</organism>
<keyword evidence="3" id="KW-0520">NAD</keyword>
<reference evidence="7" key="1">
    <citation type="journal article" date="2019" name="Int. J. Syst. Evol. Microbiol.">
        <title>The Global Catalogue of Microorganisms (GCM) 10K type strain sequencing project: providing services to taxonomists for standard genome sequencing and annotation.</title>
        <authorList>
            <consortium name="The Broad Institute Genomics Platform"/>
            <consortium name="The Broad Institute Genome Sequencing Center for Infectious Disease"/>
            <person name="Wu L."/>
            <person name="Ma J."/>
        </authorList>
    </citation>
    <scope>NUCLEOTIDE SEQUENCE [LARGE SCALE GENOMIC DNA]</scope>
    <source>
        <strain evidence="7">JCM 19015</strain>
    </source>
</reference>
<gene>
    <name evidence="6" type="ORF">GCM10025783_29230</name>
</gene>
<evidence type="ECO:0000259" key="4">
    <source>
        <dbReference type="Pfam" id="PF01408"/>
    </source>
</evidence>
<comment type="caution">
    <text evidence="6">The sequence shown here is derived from an EMBL/GenBank/DDBJ whole genome shotgun (WGS) entry which is preliminary data.</text>
</comment>
<dbReference type="InterPro" id="IPR000683">
    <property type="entry name" value="Gfo/Idh/MocA-like_OxRdtase_N"/>
</dbReference>
<dbReference type="Proteomes" id="UP001500121">
    <property type="component" value="Unassembled WGS sequence"/>
</dbReference>
<dbReference type="Gene3D" id="3.30.360.10">
    <property type="entry name" value="Dihydrodipicolinate Reductase, domain 2"/>
    <property type="match status" value="1"/>
</dbReference>
<name>A0ABP8ZEN3_9MICO</name>
<dbReference type="PANTHER" id="PTHR22604">
    <property type="entry name" value="OXIDOREDUCTASES"/>
    <property type="match status" value="1"/>
</dbReference>
<sequence length="331" mass="35742">MSDSRPGWGILATGGIAADFTRDLRVAGLRVAAVGSRTEERAEAFAAEHDVPHAHGSWQALADDPAVDVVYVATPHSSHAEPALVALEAGKHVLVEKPFTLNEAEAREVVDFAESHGLVVLEAMWTRWLPHMLEIHELLDAGAIGDPQLLIADHTQSVPTDPHHRMNAPELGGGALLDLGVYPVSFAHDLFGEPEDVLSAAVMTETGVDRRVSATLVHESGAHASLVTALDLAGPNRATVLGTEGSIEIDATWYAPTSYTLLDRQRPVVRRSHPEVAGRGMQFQALELERLLREGRTESERMTHEGTLAVMRTLDRIRSSIGLVYPQESAG</sequence>
<keyword evidence="2" id="KW-0560">Oxidoreductase</keyword>
<accession>A0ABP8ZEN3</accession>
<proteinExistence type="inferred from homology"/>
<dbReference type="SUPFAM" id="SSF55347">
    <property type="entry name" value="Glyceraldehyde-3-phosphate dehydrogenase-like, C-terminal domain"/>
    <property type="match status" value="1"/>
</dbReference>
<feature type="domain" description="Gfo/Idh/MocA-like oxidoreductase N-terminal" evidence="4">
    <location>
        <begin position="9"/>
        <end position="121"/>
    </location>
</feature>
<evidence type="ECO:0000256" key="1">
    <source>
        <dbReference type="ARBA" id="ARBA00010928"/>
    </source>
</evidence>
<protein>
    <submittedName>
        <fullName evidence="6">Gfo/Idh/MocA family oxidoreductase</fullName>
    </submittedName>
</protein>
<dbReference type="PANTHER" id="PTHR22604:SF105">
    <property type="entry name" value="TRANS-1,2-DIHYDROBENZENE-1,2-DIOL DEHYDROGENASE"/>
    <property type="match status" value="1"/>
</dbReference>
<keyword evidence="7" id="KW-1185">Reference proteome</keyword>